<feature type="region of interest" description="Disordered" evidence="1">
    <location>
        <begin position="91"/>
        <end position="152"/>
    </location>
</feature>
<name>A0A8H7M812_9AGAM</name>
<protein>
    <submittedName>
        <fullName evidence="2">Uncharacterized protein</fullName>
    </submittedName>
</protein>
<feature type="compositionally biased region" description="Basic residues" evidence="1">
    <location>
        <begin position="434"/>
        <end position="443"/>
    </location>
</feature>
<evidence type="ECO:0000313" key="3">
    <source>
        <dbReference type="Proteomes" id="UP000614334"/>
    </source>
</evidence>
<feature type="compositionally biased region" description="Polar residues" evidence="1">
    <location>
        <begin position="228"/>
        <end position="241"/>
    </location>
</feature>
<evidence type="ECO:0000256" key="1">
    <source>
        <dbReference type="SAM" id="MobiDB-lite"/>
    </source>
</evidence>
<gene>
    <name evidence="2" type="ORF">RHS01_01589</name>
</gene>
<feature type="region of interest" description="Disordered" evidence="1">
    <location>
        <begin position="261"/>
        <end position="453"/>
    </location>
</feature>
<evidence type="ECO:0000313" key="2">
    <source>
        <dbReference type="EMBL" id="KAF8760028.1"/>
    </source>
</evidence>
<dbReference type="Proteomes" id="UP000614334">
    <property type="component" value="Unassembled WGS sequence"/>
</dbReference>
<feature type="compositionally biased region" description="Acidic residues" evidence="1">
    <location>
        <begin position="395"/>
        <end position="410"/>
    </location>
</feature>
<feature type="compositionally biased region" description="Polar residues" evidence="1">
    <location>
        <begin position="342"/>
        <end position="351"/>
    </location>
</feature>
<dbReference type="AlphaFoldDB" id="A0A8H7M812"/>
<feature type="compositionally biased region" description="Basic and acidic residues" evidence="1">
    <location>
        <begin position="411"/>
        <end position="421"/>
    </location>
</feature>
<reference evidence="2" key="1">
    <citation type="submission" date="2020-09" db="EMBL/GenBank/DDBJ databases">
        <title>Comparative genome analyses of four rice-infecting Rhizoctonia solani isolates reveal extensive enrichment of homogalacturonan modification genes.</title>
        <authorList>
            <person name="Lee D.-Y."/>
            <person name="Jeon J."/>
            <person name="Kim K.-T."/>
            <person name="Cheong K."/>
            <person name="Song H."/>
            <person name="Choi G."/>
            <person name="Ko J."/>
            <person name="Opiyo S.O."/>
            <person name="Zuo S."/>
            <person name="Madhav S."/>
            <person name="Lee Y.-H."/>
            <person name="Wang G.-L."/>
        </authorList>
    </citation>
    <scope>NUCLEOTIDE SEQUENCE</scope>
    <source>
        <strain evidence="2">AG1-IA B2</strain>
    </source>
</reference>
<proteinExistence type="predicted"/>
<sequence>MASSSSTQAAPPAAAVSDDTDIDVETIQSTVDMSMSLALSLVQTWMPSSLAAPLNQSVVQSRKRLEEYMRRPPGDLGVGTPIPTAQNAQLTHHETQKLKNRLVGSGAARRKAQEETMLNVAGSKRPGGTNDDEDESESRTSAMKKKQARTTTNGLSILKVERVENIPRSSPRINSNRKITLLRLLPLRPSPHGKELHSFLPAPPVHLAPLSKLARSPYRPLTPRTERNSSPYTGPSVTQATPDEPMGIHKLPAKLPLAAKIWPQSPPQNKRRKTLAAMLPPPSPSHNTWSMVLPRLPPSRSASESVASSSVPSSSATTEPGPDSATRLSRKERKRLRKAALQTETQETVPRNYQDHPSDRGSMSESKSQGAHVPSPDTGAVAMKATSTPRHDSSDADSDDSDRGDEELEEMVSRASDEHSRVGAQDDTVQDGGKKKRKRRTRKNLGPVEAART</sequence>
<feature type="compositionally biased region" description="Low complexity" evidence="1">
    <location>
        <begin position="298"/>
        <end position="320"/>
    </location>
</feature>
<feature type="compositionally biased region" description="Low complexity" evidence="1">
    <location>
        <begin position="1"/>
        <end position="17"/>
    </location>
</feature>
<accession>A0A8H7M812</accession>
<feature type="compositionally biased region" description="Basic residues" evidence="1">
    <location>
        <begin position="328"/>
        <end position="338"/>
    </location>
</feature>
<feature type="region of interest" description="Disordered" evidence="1">
    <location>
        <begin position="216"/>
        <end position="249"/>
    </location>
</feature>
<dbReference type="EMBL" id="JACYCF010000002">
    <property type="protein sequence ID" value="KAF8760028.1"/>
    <property type="molecule type" value="Genomic_DNA"/>
</dbReference>
<organism evidence="2 3">
    <name type="scientific">Rhizoctonia solani</name>
    <dbReference type="NCBI Taxonomy" id="456999"/>
    <lineage>
        <taxon>Eukaryota</taxon>
        <taxon>Fungi</taxon>
        <taxon>Dikarya</taxon>
        <taxon>Basidiomycota</taxon>
        <taxon>Agaricomycotina</taxon>
        <taxon>Agaricomycetes</taxon>
        <taxon>Cantharellales</taxon>
        <taxon>Ceratobasidiaceae</taxon>
        <taxon>Rhizoctonia</taxon>
    </lineage>
</organism>
<feature type="region of interest" description="Disordered" evidence="1">
    <location>
        <begin position="1"/>
        <end position="21"/>
    </location>
</feature>
<comment type="caution">
    <text evidence="2">The sequence shown here is derived from an EMBL/GenBank/DDBJ whole genome shotgun (WGS) entry which is preliminary data.</text>
</comment>